<evidence type="ECO:0000313" key="2">
    <source>
        <dbReference type="Proteomes" id="UP000319746"/>
    </source>
</evidence>
<dbReference type="EMBL" id="VFOU01000004">
    <property type="protein sequence ID" value="TQL65995.1"/>
    <property type="molecule type" value="Genomic_DNA"/>
</dbReference>
<evidence type="ECO:0000313" key="1">
    <source>
        <dbReference type="EMBL" id="TQL65995.1"/>
    </source>
</evidence>
<keyword evidence="2" id="KW-1185">Reference proteome</keyword>
<gene>
    <name evidence="1" type="ORF">FB556_2472</name>
</gene>
<organism evidence="1 2">
    <name type="scientific">Enteractinococcus coprophilus</name>
    <dbReference type="NCBI Taxonomy" id="1027633"/>
    <lineage>
        <taxon>Bacteria</taxon>
        <taxon>Bacillati</taxon>
        <taxon>Actinomycetota</taxon>
        <taxon>Actinomycetes</taxon>
        <taxon>Micrococcales</taxon>
        <taxon>Micrococcaceae</taxon>
    </lineage>
</organism>
<dbReference type="Proteomes" id="UP000319746">
    <property type="component" value="Unassembled WGS sequence"/>
</dbReference>
<sequence length="112" mass="12000">MNTKVQEADPLSCLGWTNIQLGHLLSMLIEIRRCQPVFERLLDSWPILIDDGKPGSVSAALLIDHRLAKCSFVGKPQAAGGRNRGPVEAVALPFVASISQFEYVSGSAGPIG</sequence>
<reference evidence="1 2" key="1">
    <citation type="submission" date="2019-06" db="EMBL/GenBank/DDBJ databases">
        <title>Sequencing the genomes of 1000 actinobacteria strains.</title>
        <authorList>
            <person name="Klenk H.-P."/>
        </authorList>
    </citation>
    <scope>NUCLEOTIDE SEQUENCE [LARGE SCALE GENOMIC DNA]</scope>
    <source>
        <strain evidence="1 2">DSM 24083</strain>
    </source>
</reference>
<comment type="caution">
    <text evidence="1">The sequence shown here is derived from an EMBL/GenBank/DDBJ whole genome shotgun (WGS) entry which is preliminary data.</text>
</comment>
<name>A0A543A086_9MICC</name>
<dbReference type="AlphaFoldDB" id="A0A543A086"/>
<accession>A0A543A086</accession>
<protein>
    <submittedName>
        <fullName evidence="1">Uncharacterized protein</fullName>
    </submittedName>
</protein>
<proteinExistence type="predicted"/>